<dbReference type="Proteomes" id="UP000005113">
    <property type="component" value="Unassembled WGS sequence"/>
</dbReference>
<dbReference type="AlphaFoldDB" id="J0P406"/>
<evidence type="ECO:0000313" key="3">
    <source>
        <dbReference type="EMBL" id="EJF54589.1"/>
    </source>
</evidence>
<name>J0P406_9BACT</name>
<reference evidence="4" key="1">
    <citation type="journal article" date="2012" name="Stand. Genomic Sci.">
        <title>Permanent draft genome sequence of the gliding predator Saprospira grandis strain Sa g1 (= HR1).</title>
        <authorList>
            <person name="Mavromatis K."/>
            <person name="Chertkov O."/>
            <person name="Lapidus A."/>
            <person name="Nolan M."/>
            <person name="Lucas S."/>
            <person name="Tice H."/>
            <person name="Del Rio T.G."/>
            <person name="Cheng J.F."/>
            <person name="Han C."/>
            <person name="Tapia R."/>
            <person name="Bruce D."/>
            <person name="Goodwin L.A."/>
            <person name="Pitluck S."/>
            <person name="Huntemann M."/>
            <person name="Liolios K."/>
            <person name="Pagani I."/>
            <person name="Ivanova N."/>
            <person name="Mikhailova N."/>
            <person name="Pati A."/>
            <person name="Chen A."/>
            <person name="Palaniappan K."/>
            <person name="Land M."/>
            <person name="Brambilla E.M."/>
            <person name="Rohde M."/>
            <person name="Spring S."/>
            <person name="Goker M."/>
            <person name="Detter J.C."/>
            <person name="Bristow J."/>
            <person name="Eisen J.A."/>
            <person name="Markowitz V."/>
            <person name="Hugenholtz P."/>
            <person name="Kyrpides N.C."/>
            <person name="Klenk H.P."/>
            <person name="Woyke T."/>
        </authorList>
    </citation>
    <scope>NUCLEOTIDE SEQUENCE [LARGE SCALE GENOMIC DNA]</scope>
    <source>
        <strain evidence="4">DSM 2844</strain>
    </source>
</reference>
<organism evidence="3 4">
    <name type="scientific">Saprospira grandis DSM 2844</name>
    <dbReference type="NCBI Taxonomy" id="694433"/>
    <lineage>
        <taxon>Bacteria</taxon>
        <taxon>Pseudomonadati</taxon>
        <taxon>Bacteroidota</taxon>
        <taxon>Saprospiria</taxon>
        <taxon>Saprospirales</taxon>
        <taxon>Saprospiraceae</taxon>
        <taxon>Saprospira</taxon>
    </lineage>
</organism>
<protein>
    <submittedName>
        <fullName evidence="3">Uncharacterized protein</fullName>
    </submittedName>
</protein>
<dbReference type="InterPro" id="IPR041528">
    <property type="entry name" value="Cas6b_N"/>
</dbReference>
<dbReference type="InterPro" id="IPR020209">
    <property type="entry name" value="Cas6b_C"/>
</dbReference>
<accession>J0P406</accession>
<dbReference type="HOGENOM" id="CLU_086561_0_0_10"/>
<dbReference type="Pfam" id="PF17262">
    <property type="entry name" value="Cas6b_C"/>
    <property type="match status" value="1"/>
</dbReference>
<sequence>MELNLLTKPINMTNNKTSLKKLRMLEVSFQTFLQPWDLSKFRGAMAHKVGLENDWFHNHNNEDEQKEESFHYRYPLIQYKLHKRRPLLLCIDRGVEEAHHFFTQSDWSLRIGDKQHDMRIHRLHLQEYDLHYWEHPRLYRLHNWLALNSENYRAIKACRSLRERLELLERILRNHILNFYGAMGVHLEEELEVHITEPLDLKRVSYKGIKKEAYTLDFETNVFLPNFIGLGQGTSVGFGVVKPYR</sequence>
<evidence type="ECO:0000259" key="1">
    <source>
        <dbReference type="Pfam" id="PF17262"/>
    </source>
</evidence>
<dbReference type="Pfam" id="PF17955">
    <property type="entry name" value="Cas6b_N"/>
    <property type="match status" value="1"/>
</dbReference>
<proteinExistence type="predicted"/>
<gene>
    <name evidence="3" type="ORF">SapgrDRAFT_2940</name>
</gene>
<feature type="domain" description="Cas6b C-terminal" evidence="1">
    <location>
        <begin position="132"/>
        <end position="243"/>
    </location>
</feature>
<evidence type="ECO:0000313" key="4">
    <source>
        <dbReference type="Proteomes" id="UP000005113"/>
    </source>
</evidence>
<feature type="domain" description="Cas6b N-terminal" evidence="2">
    <location>
        <begin position="21"/>
        <end position="128"/>
    </location>
</feature>
<dbReference type="RefSeq" id="WP_002660323.1">
    <property type="nucleotide sequence ID" value="NZ_JH719942.1"/>
</dbReference>
<dbReference type="EMBL" id="JH719942">
    <property type="protein sequence ID" value="EJF54589.1"/>
    <property type="molecule type" value="Genomic_DNA"/>
</dbReference>
<evidence type="ECO:0000259" key="2">
    <source>
        <dbReference type="Pfam" id="PF17955"/>
    </source>
</evidence>